<dbReference type="EC" id="2.1.3.15" evidence="13"/>
<dbReference type="AlphaFoldDB" id="A0A3G9J3P8"/>
<dbReference type="HAMAP" id="MF_01395">
    <property type="entry name" value="AcetylCoA_CT_beta"/>
    <property type="match status" value="1"/>
</dbReference>
<evidence type="ECO:0000256" key="11">
    <source>
        <dbReference type="ARBA" id="ARBA00023160"/>
    </source>
</evidence>
<dbReference type="InterPro" id="IPR011762">
    <property type="entry name" value="COA_CT_N"/>
</dbReference>
<keyword evidence="7 13" id="KW-0276">Fatty acid metabolism</keyword>
<keyword evidence="10 13" id="KW-0443">Lipid metabolism</keyword>
<comment type="pathway">
    <text evidence="13">Lipid metabolism; malonyl-CoA biosynthesis; malonyl-CoA from acetyl-CoA: step 1/1.</text>
</comment>
<dbReference type="InterPro" id="IPR034733">
    <property type="entry name" value="AcCoA_carboxyl_beta"/>
</dbReference>
<comment type="subcellular location">
    <subcellularLocation>
        <location evidence="1 13">Cytoplasm</location>
    </subcellularLocation>
</comment>
<comment type="subunit">
    <text evidence="13">Acetyl-CoA carboxylase is a heterohexamer composed of biotin carboxyl carrier protein (AccB), biotin carboxylase (AccC) and two subunits each of ACCase subunit alpha (AccA) and ACCase subunit beta (AccD).</text>
</comment>
<dbReference type="GO" id="GO:0006633">
    <property type="term" value="P:fatty acid biosynthetic process"/>
    <property type="evidence" value="ECO:0007669"/>
    <property type="project" value="UniProtKB-KW"/>
</dbReference>
<comment type="function">
    <text evidence="12 13">Component of the acetyl coenzyme A carboxylase (ACC) complex. Biotin carboxylase (BC) catalyzes the carboxylation of biotin on its carrier protein (BCCP) and then the CO(2) group is transferred by the transcarboxylase to acetyl-CoA to form malonyl-CoA.</text>
</comment>
<dbReference type="KEGG" id="ebm:SG0102_01460"/>
<protein>
    <recommendedName>
        <fullName evidence="13">Acetyl-coenzyme A carboxylase carboxyl transferase subunit beta</fullName>
        <shortName evidence="13">ACCase subunit beta</shortName>
        <shortName evidence="13">Acetyl-CoA carboxylase carboxyltransferase subunit beta</shortName>
        <ecNumber evidence="13">2.1.3.15</ecNumber>
    </recommendedName>
</protein>
<dbReference type="FunCoup" id="A0A3G9J3P8">
    <property type="interactions" value="204"/>
</dbReference>
<evidence type="ECO:0000256" key="12">
    <source>
        <dbReference type="ARBA" id="ARBA00025280"/>
    </source>
</evidence>
<keyword evidence="6 13" id="KW-0863">Zinc-finger</keyword>
<evidence type="ECO:0000256" key="3">
    <source>
        <dbReference type="ARBA" id="ARBA00022679"/>
    </source>
</evidence>
<dbReference type="GO" id="GO:0005524">
    <property type="term" value="F:ATP binding"/>
    <property type="evidence" value="ECO:0007669"/>
    <property type="project" value="UniProtKB-KW"/>
</dbReference>
<proteinExistence type="inferred from homology"/>
<evidence type="ECO:0000256" key="13">
    <source>
        <dbReference type="HAMAP-Rule" id="MF_01395"/>
    </source>
</evidence>
<evidence type="ECO:0000256" key="1">
    <source>
        <dbReference type="ARBA" id="ARBA00004496"/>
    </source>
</evidence>
<dbReference type="PROSITE" id="PS50980">
    <property type="entry name" value="COA_CT_NTER"/>
    <property type="match status" value="1"/>
</dbReference>
<keyword evidence="13" id="KW-0963">Cytoplasm</keyword>
<evidence type="ECO:0000256" key="4">
    <source>
        <dbReference type="ARBA" id="ARBA00022723"/>
    </source>
</evidence>
<dbReference type="InterPro" id="IPR029045">
    <property type="entry name" value="ClpP/crotonase-like_dom_sf"/>
</dbReference>
<comment type="cofactor">
    <cofactor evidence="13">
        <name>Zn(2+)</name>
        <dbReference type="ChEBI" id="CHEBI:29105"/>
    </cofactor>
    <text evidence="13">Binds 1 zinc ion per subunit.</text>
</comment>
<dbReference type="GO" id="GO:0016743">
    <property type="term" value="F:carboxyl- or carbamoyltransferase activity"/>
    <property type="evidence" value="ECO:0007669"/>
    <property type="project" value="UniProtKB-UniRule"/>
</dbReference>
<comment type="similarity">
    <text evidence="13">Belongs to the AccD/PCCB family.</text>
</comment>
<evidence type="ECO:0000256" key="5">
    <source>
        <dbReference type="ARBA" id="ARBA00022741"/>
    </source>
</evidence>
<dbReference type="InParanoid" id="A0A3G9J3P8"/>
<evidence type="ECO:0000256" key="8">
    <source>
        <dbReference type="ARBA" id="ARBA00022833"/>
    </source>
</evidence>
<name>A0A3G9J3P8_9FIRM</name>
<feature type="binding site" evidence="13">
    <location>
        <position position="38"/>
    </location>
    <ligand>
        <name>Zn(2+)</name>
        <dbReference type="ChEBI" id="CHEBI:29105"/>
    </ligand>
</feature>
<dbReference type="GO" id="GO:0009317">
    <property type="term" value="C:acetyl-CoA carboxylase complex"/>
    <property type="evidence" value="ECO:0007669"/>
    <property type="project" value="InterPro"/>
</dbReference>
<keyword evidence="4 13" id="KW-0479">Metal-binding</keyword>
<dbReference type="PRINTS" id="PR01070">
    <property type="entry name" value="ACCCTRFRASEB"/>
</dbReference>
<dbReference type="PANTHER" id="PTHR42995">
    <property type="entry name" value="ACETYL-COENZYME A CARBOXYLASE CARBOXYL TRANSFERASE SUBUNIT BETA, CHLOROPLASTIC"/>
    <property type="match status" value="1"/>
</dbReference>
<feature type="binding site" evidence="13">
    <location>
        <position position="60"/>
    </location>
    <ligand>
        <name>Zn(2+)</name>
        <dbReference type="ChEBI" id="CHEBI:29105"/>
    </ligand>
</feature>
<feature type="zinc finger region" description="C4-type" evidence="13">
    <location>
        <begin position="38"/>
        <end position="60"/>
    </location>
</feature>
<dbReference type="NCBIfam" id="TIGR00515">
    <property type="entry name" value="accD"/>
    <property type="match status" value="1"/>
</dbReference>
<dbReference type="GO" id="GO:2001295">
    <property type="term" value="P:malonyl-CoA biosynthetic process"/>
    <property type="evidence" value="ECO:0007669"/>
    <property type="project" value="UniProtKB-UniRule"/>
</dbReference>
<dbReference type="GO" id="GO:0003989">
    <property type="term" value="F:acetyl-CoA carboxylase activity"/>
    <property type="evidence" value="ECO:0007669"/>
    <property type="project" value="InterPro"/>
</dbReference>
<dbReference type="SUPFAM" id="SSF52096">
    <property type="entry name" value="ClpP/crotonase"/>
    <property type="match status" value="1"/>
</dbReference>
<evidence type="ECO:0000256" key="10">
    <source>
        <dbReference type="ARBA" id="ARBA00023098"/>
    </source>
</evidence>
<keyword evidence="8 13" id="KW-0862">Zinc</keyword>
<dbReference type="GO" id="GO:0008270">
    <property type="term" value="F:zinc ion binding"/>
    <property type="evidence" value="ECO:0007669"/>
    <property type="project" value="UniProtKB-UniRule"/>
</dbReference>
<keyword evidence="11 13" id="KW-0275">Fatty acid biosynthesis</keyword>
<evidence type="ECO:0000313" key="16">
    <source>
        <dbReference type="Proteomes" id="UP000268059"/>
    </source>
</evidence>
<evidence type="ECO:0000256" key="2">
    <source>
        <dbReference type="ARBA" id="ARBA00022516"/>
    </source>
</evidence>
<keyword evidence="9 13" id="KW-0067">ATP-binding</keyword>
<reference evidence="15 16" key="1">
    <citation type="submission" date="2018-11" db="EMBL/GenBank/DDBJ databases">
        <title>Novel Erysipelotrichaceae bacterium isolated from small intestine of a swine.</title>
        <authorList>
            <person name="Kim J.S."/>
            <person name="Choe H."/>
            <person name="Lee Y.R."/>
            <person name="Kim K.M."/>
            <person name="Park D.S."/>
        </authorList>
    </citation>
    <scope>NUCLEOTIDE SEQUENCE [LARGE SCALE GENOMIC DNA]</scope>
    <source>
        <strain evidence="15 16">SG0102</strain>
    </source>
</reference>
<evidence type="ECO:0000256" key="9">
    <source>
        <dbReference type="ARBA" id="ARBA00022840"/>
    </source>
</evidence>
<dbReference type="Pfam" id="PF17848">
    <property type="entry name" value="Zn_ribbon_ACC"/>
    <property type="match status" value="1"/>
</dbReference>
<dbReference type="UniPathway" id="UPA00655">
    <property type="reaction ID" value="UER00711"/>
</dbReference>
<organism evidence="15 16">
    <name type="scientific">Intestinibaculum porci</name>
    <dbReference type="NCBI Taxonomy" id="2487118"/>
    <lineage>
        <taxon>Bacteria</taxon>
        <taxon>Bacillati</taxon>
        <taxon>Bacillota</taxon>
        <taxon>Erysipelotrichia</taxon>
        <taxon>Erysipelotrichales</taxon>
        <taxon>Erysipelotrichaceae</taxon>
        <taxon>Intestinibaculum</taxon>
    </lineage>
</organism>
<dbReference type="Gene3D" id="3.90.226.10">
    <property type="entry name" value="2-enoyl-CoA Hydratase, Chain A, domain 1"/>
    <property type="match status" value="1"/>
</dbReference>
<dbReference type="RefSeq" id="WP_125118182.1">
    <property type="nucleotide sequence ID" value="NZ_AP019309.1"/>
</dbReference>
<dbReference type="Proteomes" id="UP000268059">
    <property type="component" value="Chromosome"/>
</dbReference>
<sequence length="286" mass="32011">MDKILKRRRHQLDEFKAYLGKKNTPAHVEIPDGLYTKCPQCGEMIPTNKLRDSLDVCPNCGHHFYIESHKRLAALFDDGQYKEYYSHMKTKDPLDFPDYDVKLDKAKKKTGMDDGVVVASGRIGAIKTIVVVMDNHFMMASMGTVAGEKITRAIEMATKKKRPLIIFSSSGGARMQEGIFSLMQMAKTCAALQRHLDAGLLYISYLTHPTTGGVTASFAMLGDINIAEPNALIGFAGPRVIEGTMKQKLPEGFQRSEFLEEHGFVDMIVNRAEMRQTLVKLLQLHV</sequence>
<dbReference type="OrthoDB" id="9803706at2"/>
<keyword evidence="2 13" id="KW-0444">Lipid biosynthesis</keyword>
<feature type="domain" description="CoA carboxyltransferase N-terminal" evidence="14">
    <location>
        <begin position="34"/>
        <end position="286"/>
    </location>
</feature>
<accession>A0A3G9J3P8</accession>
<dbReference type="PANTHER" id="PTHR42995:SF5">
    <property type="entry name" value="ACETYL-COENZYME A CARBOXYLASE CARBOXYL TRANSFERASE SUBUNIT BETA, CHLOROPLASTIC"/>
    <property type="match status" value="1"/>
</dbReference>
<keyword evidence="16" id="KW-1185">Reference proteome</keyword>
<dbReference type="Pfam" id="PF01039">
    <property type="entry name" value="Carboxyl_trans"/>
    <property type="match status" value="1"/>
</dbReference>
<feature type="binding site" evidence="13">
    <location>
        <position position="41"/>
    </location>
    <ligand>
        <name>Zn(2+)</name>
        <dbReference type="ChEBI" id="CHEBI:29105"/>
    </ligand>
</feature>
<gene>
    <name evidence="13 15" type="primary">accD</name>
    <name evidence="15" type="ORF">SG0102_01460</name>
</gene>
<keyword evidence="5 13" id="KW-0547">Nucleotide-binding</keyword>
<feature type="binding site" evidence="13">
    <location>
        <position position="57"/>
    </location>
    <ligand>
        <name>Zn(2+)</name>
        <dbReference type="ChEBI" id="CHEBI:29105"/>
    </ligand>
</feature>
<keyword evidence="3 13" id="KW-0808">Transferase</keyword>
<evidence type="ECO:0000313" key="15">
    <source>
        <dbReference type="EMBL" id="BBH25212.1"/>
    </source>
</evidence>
<evidence type="ECO:0000256" key="7">
    <source>
        <dbReference type="ARBA" id="ARBA00022832"/>
    </source>
</evidence>
<dbReference type="InterPro" id="IPR041010">
    <property type="entry name" value="Znf-ACC"/>
</dbReference>
<evidence type="ECO:0000259" key="14">
    <source>
        <dbReference type="PROSITE" id="PS50980"/>
    </source>
</evidence>
<dbReference type="EMBL" id="AP019309">
    <property type="protein sequence ID" value="BBH25212.1"/>
    <property type="molecule type" value="Genomic_DNA"/>
</dbReference>
<evidence type="ECO:0000256" key="6">
    <source>
        <dbReference type="ARBA" id="ARBA00022771"/>
    </source>
</evidence>
<comment type="catalytic activity">
    <reaction evidence="13">
        <text>N(6)-carboxybiotinyl-L-lysyl-[protein] + acetyl-CoA = N(6)-biotinyl-L-lysyl-[protein] + malonyl-CoA</text>
        <dbReference type="Rhea" id="RHEA:54728"/>
        <dbReference type="Rhea" id="RHEA-COMP:10505"/>
        <dbReference type="Rhea" id="RHEA-COMP:10506"/>
        <dbReference type="ChEBI" id="CHEBI:57288"/>
        <dbReference type="ChEBI" id="CHEBI:57384"/>
        <dbReference type="ChEBI" id="CHEBI:83144"/>
        <dbReference type="ChEBI" id="CHEBI:83145"/>
        <dbReference type="EC" id="2.1.3.15"/>
    </reaction>
</comment>
<dbReference type="InterPro" id="IPR000438">
    <property type="entry name" value="Acetyl_CoA_COase_Trfase_b_su"/>
</dbReference>